<proteinExistence type="predicted"/>
<dbReference type="EMBL" id="JAPFFL010000018">
    <property type="protein sequence ID" value="KAJ6672462.1"/>
    <property type="molecule type" value="Genomic_DNA"/>
</dbReference>
<gene>
    <name evidence="1" type="ORF">OIU85_013770</name>
</gene>
<keyword evidence="2" id="KW-1185">Reference proteome</keyword>
<sequence>MWQPVRIGKDGPGISHLFFTDDVLLFARANAGQMRFIIDTLSSSCNASGSKVNLDKFNVMCSSNVSRGLKSELSQLSAVIFQQSGEILRSPLGAIGAKKEWDALGISGQLGFRCDNTS</sequence>
<comment type="caution">
    <text evidence="1">The sequence shown here is derived from an EMBL/GenBank/DDBJ whole genome shotgun (WGS) entry which is preliminary data.</text>
</comment>
<organism evidence="1 2">
    <name type="scientific">Salix viminalis</name>
    <name type="common">Common osier</name>
    <name type="synonym">Basket willow</name>
    <dbReference type="NCBI Taxonomy" id="40686"/>
    <lineage>
        <taxon>Eukaryota</taxon>
        <taxon>Viridiplantae</taxon>
        <taxon>Streptophyta</taxon>
        <taxon>Embryophyta</taxon>
        <taxon>Tracheophyta</taxon>
        <taxon>Spermatophyta</taxon>
        <taxon>Magnoliopsida</taxon>
        <taxon>eudicotyledons</taxon>
        <taxon>Gunneridae</taxon>
        <taxon>Pentapetalae</taxon>
        <taxon>rosids</taxon>
        <taxon>fabids</taxon>
        <taxon>Malpighiales</taxon>
        <taxon>Salicaceae</taxon>
        <taxon>Saliceae</taxon>
        <taxon>Salix</taxon>
    </lineage>
</organism>
<dbReference type="AlphaFoldDB" id="A0A9Q0NMB7"/>
<evidence type="ECO:0000313" key="2">
    <source>
        <dbReference type="Proteomes" id="UP001151529"/>
    </source>
</evidence>
<accession>A0A9Q0NMB7</accession>
<evidence type="ECO:0008006" key="3">
    <source>
        <dbReference type="Google" id="ProtNLM"/>
    </source>
</evidence>
<dbReference type="Proteomes" id="UP001151529">
    <property type="component" value="Chromosome 12"/>
</dbReference>
<name>A0A9Q0NMB7_SALVM</name>
<dbReference type="OrthoDB" id="851622at2759"/>
<protein>
    <recommendedName>
        <fullName evidence="3">Reverse transcriptase domain-containing protein</fullName>
    </recommendedName>
</protein>
<reference evidence="1" key="1">
    <citation type="submission" date="2022-11" db="EMBL/GenBank/DDBJ databases">
        <authorList>
            <person name="Hyden B.L."/>
            <person name="Feng K."/>
            <person name="Yates T."/>
            <person name="Jawdy S."/>
            <person name="Smart L.B."/>
            <person name="Muchero W."/>
        </authorList>
    </citation>
    <scope>NUCLEOTIDE SEQUENCE</scope>
    <source>
        <tissue evidence="1">Shoot tip</tissue>
    </source>
</reference>
<reference evidence="1" key="2">
    <citation type="journal article" date="2023" name="Int. J. Mol. Sci.">
        <title>De Novo Assembly and Annotation of 11 Diverse Shrub Willow (Salix) Genomes Reveals Novel Gene Organization in Sex-Linked Regions.</title>
        <authorList>
            <person name="Hyden B."/>
            <person name="Feng K."/>
            <person name="Yates T.B."/>
            <person name="Jawdy S."/>
            <person name="Cereghino C."/>
            <person name="Smart L.B."/>
            <person name="Muchero W."/>
        </authorList>
    </citation>
    <scope>NUCLEOTIDE SEQUENCE [LARGE SCALE GENOMIC DNA]</scope>
    <source>
        <tissue evidence="1">Shoot tip</tissue>
    </source>
</reference>
<evidence type="ECO:0000313" key="1">
    <source>
        <dbReference type="EMBL" id="KAJ6672462.1"/>
    </source>
</evidence>